<evidence type="ECO:0008006" key="4">
    <source>
        <dbReference type="Google" id="ProtNLM"/>
    </source>
</evidence>
<proteinExistence type="predicted"/>
<gene>
    <name evidence="2" type="ORF">H9889_08855</name>
</gene>
<evidence type="ECO:0000256" key="1">
    <source>
        <dbReference type="SAM" id="Phobius"/>
    </source>
</evidence>
<dbReference type="AlphaFoldDB" id="A0A9D1TUP1"/>
<keyword evidence="1" id="KW-1133">Transmembrane helix</keyword>
<protein>
    <recommendedName>
        <fullName evidence="4">Glycerophosphoryl diester phosphodiesterase membrane domain-containing protein</fullName>
    </recommendedName>
</protein>
<dbReference type="PANTHER" id="PTHR40076">
    <property type="entry name" value="MEMBRANE PROTEIN-RELATED"/>
    <property type="match status" value="1"/>
</dbReference>
<reference evidence="2" key="1">
    <citation type="journal article" date="2021" name="PeerJ">
        <title>Extensive microbial diversity within the chicken gut microbiome revealed by metagenomics and culture.</title>
        <authorList>
            <person name="Gilroy R."/>
            <person name="Ravi A."/>
            <person name="Getino M."/>
            <person name="Pursley I."/>
            <person name="Horton D.L."/>
            <person name="Alikhan N.F."/>
            <person name="Baker D."/>
            <person name="Gharbi K."/>
            <person name="Hall N."/>
            <person name="Watson M."/>
            <person name="Adriaenssens E.M."/>
            <person name="Foster-Nyarko E."/>
            <person name="Jarju S."/>
            <person name="Secka A."/>
            <person name="Antonio M."/>
            <person name="Oren A."/>
            <person name="Chaudhuri R.R."/>
            <person name="La Ragione R."/>
            <person name="Hildebrand F."/>
            <person name="Pallen M.J."/>
        </authorList>
    </citation>
    <scope>NUCLEOTIDE SEQUENCE</scope>
    <source>
        <strain evidence="2">CHK160-9182</strain>
    </source>
</reference>
<feature type="transmembrane region" description="Helical" evidence="1">
    <location>
        <begin position="61"/>
        <end position="94"/>
    </location>
</feature>
<feature type="transmembrane region" description="Helical" evidence="1">
    <location>
        <begin position="199"/>
        <end position="218"/>
    </location>
</feature>
<name>A0A9D1TUP1_9GAMM</name>
<comment type="caution">
    <text evidence="2">The sequence shown here is derived from an EMBL/GenBank/DDBJ whole genome shotgun (WGS) entry which is preliminary data.</text>
</comment>
<evidence type="ECO:0000313" key="2">
    <source>
        <dbReference type="EMBL" id="HIW07413.1"/>
    </source>
</evidence>
<evidence type="ECO:0000313" key="3">
    <source>
        <dbReference type="Proteomes" id="UP000823934"/>
    </source>
</evidence>
<dbReference type="InterPro" id="IPR010380">
    <property type="entry name" value="DUF975"/>
</dbReference>
<dbReference type="Proteomes" id="UP000823934">
    <property type="component" value="Unassembled WGS sequence"/>
</dbReference>
<organism evidence="2 3">
    <name type="scientific">Candidatus Ignatzschineria merdigallinarum</name>
    <dbReference type="NCBI Taxonomy" id="2838621"/>
    <lineage>
        <taxon>Bacteria</taxon>
        <taxon>Pseudomonadati</taxon>
        <taxon>Pseudomonadota</taxon>
        <taxon>Gammaproteobacteria</taxon>
        <taxon>Cardiobacteriales</taxon>
        <taxon>Ignatzschineriaceae</taxon>
        <taxon>Ignatzschineria</taxon>
    </lineage>
</organism>
<dbReference type="PANTHER" id="PTHR40076:SF1">
    <property type="entry name" value="MEMBRANE PROTEIN"/>
    <property type="match status" value="1"/>
</dbReference>
<reference evidence="2" key="2">
    <citation type="submission" date="2021-04" db="EMBL/GenBank/DDBJ databases">
        <authorList>
            <person name="Gilroy R."/>
        </authorList>
    </citation>
    <scope>NUCLEOTIDE SEQUENCE</scope>
    <source>
        <strain evidence="2">CHK160-9182</strain>
    </source>
</reference>
<dbReference type="EMBL" id="DXHP01000193">
    <property type="protein sequence ID" value="HIW07413.1"/>
    <property type="molecule type" value="Genomic_DNA"/>
</dbReference>
<keyword evidence="1" id="KW-0472">Membrane</keyword>
<feature type="transmembrane region" description="Helical" evidence="1">
    <location>
        <begin position="172"/>
        <end position="193"/>
    </location>
</feature>
<feature type="transmembrane region" description="Helical" evidence="1">
    <location>
        <begin position="239"/>
        <end position="262"/>
    </location>
</feature>
<keyword evidence="1" id="KW-0812">Transmembrane</keyword>
<accession>A0A9D1TUP1</accession>
<feature type="transmembrane region" description="Helical" evidence="1">
    <location>
        <begin position="123"/>
        <end position="151"/>
    </location>
</feature>
<sequence>MNHTSSERPFGAEKSSASSFIMNAQKQYYAFEDISQVRYDLDISNVFAKSWHKLSGFKLDFFLAMLLYSAIAGAAMYGIAMIMGFIVMMLYLGFMVGASNELMINPDLDFFTNPDELLIQGVIIFYSIYLLLLSIVSIPINIVGMGLIVMAQKRVNRLKVDLLKDLFMPFKLFWKLLFLQLSIGLLYIGGLILLILPGLYFMVASSLAIPLAFAYPQASIRALIVTSWKIVNQHFWKICLIYLLLIMMNIIAIIPFCVGLIWSLPLSYLVMMEVLQCAIEVPGSDEGKIVSIIS</sequence>